<feature type="compositionally biased region" description="Pro residues" evidence="1">
    <location>
        <begin position="38"/>
        <end position="50"/>
    </location>
</feature>
<feature type="region of interest" description="Disordered" evidence="1">
    <location>
        <begin position="31"/>
        <end position="59"/>
    </location>
</feature>
<name>A0A0D2CL19_9EURO</name>
<dbReference type="OrthoDB" id="4161012at2759"/>
<keyword evidence="3" id="KW-1185">Reference proteome</keyword>
<proteinExistence type="predicted"/>
<feature type="compositionally biased region" description="Basic and acidic residues" evidence="1">
    <location>
        <begin position="283"/>
        <end position="293"/>
    </location>
</feature>
<protein>
    <submittedName>
        <fullName evidence="2">Uncharacterized protein</fullName>
    </submittedName>
</protein>
<dbReference type="RefSeq" id="XP_016252094.1">
    <property type="nucleotide sequence ID" value="XM_016390192.1"/>
</dbReference>
<dbReference type="AlphaFoldDB" id="A0A0D2CL19"/>
<sequence length="393" mass="44033">MAASNATKPERMGCASQNMVSLPSITDLLGRELAARLLPPPPPPPPPPRLFGPESKPPRSNSLPILSVDHFLLDHSLPCKGPILPPLYNAEDESTSALPAHEQLLTPPPTVRGSSSVCSTDTDVDTDVDAGIGQLRTLLNEPEPKFVAAFDLAQELLHDSAIKPAYDQGWFKPTSPTNKFSKRIEDRIAGKSLDELVDGFFRRDECRELYGERVSKPRKIAKTAPAGETQGVEELDPESMAKKKKRQEADEAHRLAENDRRDRHRESQMESHRRCPDLAAECGTDHAKAEKKTRIQSGKGPGKDDQLWTAIYAHEMAGRVVQSVNDRRRRAEEMVQLLLQVLIRQRELLDSPQRRLSHCDSTIDTFLSHPGHVGRKRTRDDMERESRRTWPSL</sequence>
<reference evidence="2 3" key="1">
    <citation type="submission" date="2015-01" db="EMBL/GenBank/DDBJ databases">
        <title>The Genome Sequence of Cladophialophora immunda CBS83496.</title>
        <authorList>
            <consortium name="The Broad Institute Genomics Platform"/>
            <person name="Cuomo C."/>
            <person name="de Hoog S."/>
            <person name="Gorbushina A."/>
            <person name="Stielow B."/>
            <person name="Teixiera M."/>
            <person name="Abouelleil A."/>
            <person name="Chapman S.B."/>
            <person name="Priest M."/>
            <person name="Young S.K."/>
            <person name="Wortman J."/>
            <person name="Nusbaum C."/>
            <person name="Birren B."/>
        </authorList>
    </citation>
    <scope>NUCLEOTIDE SEQUENCE [LARGE SCALE GENOMIC DNA]</scope>
    <source>
        <strain evidence="2 3">CBS 83496</strain>
    </source>
</reference>
<organism evidence="2 3">
    <name type="scientific">Cladophialophora immunda</name>
    <dbReference type="NCBI Taxonomy" id="569365"/>
    <lineage>
        <taxon>Eukaryota</taxon>
        <taxon>Fungi</taxon>
        <taxon>Dikarya</taxon>
        <taxon>Ascomycota</taxon>
        <taxon>Pezizomycotina</taxon>
        <taxon>Eurotiomycetes</taxon>
        <taxon>Chaetothyriomycetidae</taxon>
        <taxon>Chaetothyriales</taxon>
        <taxon>Herpotrichiellaceae</taxon>
        <taxon>Cladophialophora</taxon>
    </lineage>
</organism>
<accession>A0A0D2CL19</accession>
<feature type="region of interest" description="Disordered" evidence="1">
    <location>
        <begin position="1"/>
        <end position="20"/>
    </location>
</feature>
<dbReference type="GeneID" id="27342661"/>
<gene>
    <name evidence="2" type="ORF">PV07_03467</name>
</gene>
<feature type="compositionally biased region" description="Basic and acidic residues" evidence="1">
    <location>
        <begin position="378"/>
        <end position="393"/>
    </location>
</feature>
<evidence type="ECO:0000256" key="1">
    <source>
        <dbReference type="SAM" id="MobiDB-lite"/>
    </source>
</evidence>
<evidence type="ECO:0000313" key="2">
    <source>
        <dbReference type="EMBL" id="KIW31878.1"/>
    </source>
</evidence>
<dbReference type="Proteomes" id="UP000054466">
    <property type="component" value="Unassembled WGS sequence"/>
</dbReference>
<dbReference type="EMBL" id="KN847041">
    <property type="protein sequence ID" value="KIW31878.1"/>
    <property type="molecule type" value="Genomic_DNA"/>
</dbReference>
<feature type="region of interest" description="Disordered" evidence="1">
    <location>
        <begin position="370"/>
        <end position="393"/>
    </location>
</feature>
<feature type="region of interest" description="Disordered" evidence="1">
    <location>
        <begin position="220"/>
        <end position="304"/>
    </location>
</feature>
<feature type="compositionally biased region" description="Basic and acidic residues" evidence="1">
    <location>
        <begin position="247"/>
        <end position="276"/>
    </location>
</feature>
<dbReference type="VEuPathDB" id="FungiDB:PV07_03467"/>
<evidence type="ECO:0000313" key="3">
    <source>
        <dbReference type="Proteomes" id="UP000054466"/>
    </source>
</evidence>
<dbReference type="HOGENOM" id="CLU_046005_0_0_1"/>